<feature type="domain" description="Peptidase M24" evidence="8">
    <location>
        <begin position="111"/>
        <end position="340"/>
    </location>
</feature>
<dbReference type="GO" id="GO:0006508">
    <property type="term" value="P:proteolysis"/>
    <property type="evidence" value="ECO:0007669"/>
    <property type="project" value="UniProtKB-KW"/>
</dbReference>
<dbReference type="GO" id="GO:0005829">
    <property type="term" value="C:cytosol"/>
    <property type="evidence" value="ECO:0007669"/>
    <property type="project" value="TreeGrafter"/>
</dbReference>
<feature type="binding site" evidence="6">
    <location>
        <position position="333"/>
    </location>
    <ligand>
        <name>a divalent metal cation</name>
        <dbReference type="ChEBI" id="CHEBI:60240"/>
        <label>1</label>
    </ligand>
</feature>
<comment type="cofactor">
    <cofactor evidence="6">
        <name>Co(2+)</name>
        <dbReference type="ChEBI" id="CHEBI:48828"/>
    </cofactor>
    <cofactor evidence="6">
        <name>Zn(2+)</name>
        <dbReference type="ChEBI" id="CHEBI:29105"/>
    </cofactor>
    <cofactor evidence="6">
        <name>Mn(2+)</name>
        <dbReference type="ChEBI" id="CHEBI:29035"/>
    </cofactor>
    <cofactor evidence="6">
        <name>Fe(2+)</name>
        <dbReference type="ChEBI" id="CHEBI:29033"/>
    </cofactor>
    <text evidence="6">Binds 2 divalent metal cations per subunit. Has a high-affinity and a low affinity metal-binding site. The true nature of the physiological cofactor is under debate. The enzyme is active with cobalt, zinc, manganese or divalent iron ions. Most likely, methionine aminopeptidases function as mononuclear Fe(2+)-metalloproteases under physiological conditions, and the catalytically relevant metal-binding site has been assigned to the histidine-containing high-affinity site.</text>
</comment>
<feature type="binding site" evidence="6">
    <location>
        <position position="302"/>
    </location>
    <ligand>
        <name>a divalent metal cation</name>
        <dbReference type="ChEBI" id="CHEBI:60240"/>
        <label>2</label>
        <note>catalytic</note>
    </ligand>
</feature>
<dbReference type="GO" id="GO:0070006">
    <property type="term" value="F:metalloaminopeptidase activity"/>
    <property type="evidence" value="ECO:0007669"/>
    <property type="project" value="UniProtKB-UniRule"/>
</dbReference>
<dbReference type="NCBIfam" id="TIGR00500">
    <property type="entry name" value="met_pdase_I"/>
    <property type="match status" value="1"/>
</dbReference>
<comment type="similarity">
    <text evidence="6">Belongs to the peptidase M24A family. Methionine aminopeptidase type 1 subfamily.</text>
</comment>
<evidence type="ECO:0000256" key="5">
    <source>
        <dbReference type="ARBA" id="ARBA00022801"/>
    </source>
</evidence>
<protein>
    <recommendedName>
        <fullName evidence="6 7">Methionine aminopeptidase</fullName>
        <shortName evidence="6">MAP</shortName>
        <shortName evidence="6">MetAP</shortName>
        <ecNumber evidence="6 7">3.4.11.18</ecNumber>
    </recommendedName>
    <alternativeName>
        <fullName evidence="6">Peptidase M</fullName>
    </alternativeName>
</protein>
<dbReference type="PANTHER" id="PTHR43330:SF16">
    <property type="entry name" value="METHIONINE AMINOPEPTIDASE 2"/>
    <property type="match status" value="1"/>
</dbReference>
<evidence type="ECO:0000259" key="8">
    <source>
        <dbReference type="Pfam" id="PF00557"/>
    </source>
</evidence>
<reference evidence="9" key="1">
    <citation type="submission" date="2014-07" db="EMBL/GenBank/DDBJ databases">
        <authorList>
            <person name="Zhang J.E."/>
            <person name="Yang H."/>
            <person name="Guo J."/>
            <person name="Deng Z."/>
            <person name="Luo H."/>
            <person name="Luo M."/>
            <person name="Zhao B."/>
        </authorList>
    </citation>
    <scope>NUCLEOTIDE SEQUENCE</scope>
    <source>
        <strain evidence="9">AM4</strain>
    </source>
</reference>
<dbReference type="CDD" id="cd01086">
    <property type="entry name" value="MetAP1"/>
    <property type="match status" value="1"/>
</dbReference>
<dbReference type="GO" id="GO:0046872">
    <property type="term" value="F:metal ion binding"/>
    <property type="evidence" value="ECO:0007669"/>
    <property type="project" value="UniProtKB-UniRule"/>
</dbReference>
<dbReference type="Gene3D" id="3.90.230.10">
    <property type="entry name" value="Creatinase/methionine aminopeptidase superfamily"/>
    <property type="match status" value="1"/>
</dbReference>
<feature type="binding site" evidence="6">
    <location>
        <position position="205"/>
    </location>
    <ligand>
        <name>a divalent metal cation</name>
        <dbReference type="ChEBI" id="CHEBI:60240"/>
        <label>1</label>
    </ligand>
</feature>
<comment type="catalytic activity">
    <reaction evidence="6 7">
        <text>Release of N-terminal amino acids, preferentially methionine, from peptides and arylamides.</text>
        <dbReference type="EC" id="3.4.11.18"/>
    </reaction>
</comment>
<evidence type="ECO:0000256" key="6">
    <source>
        <dbReference type="HAMAP-Rule" id="MF_01974"/>
    </source>
</evidence>
<accession>A0A1L7RPR4</accession>
<dbReference type="Pfam" id="PF00557">
    <property type="entry name" value="Peptidase_M24"/>
    <property type="match status" value="1"/>
</dbReference>
<dbReference type="PRINTS" id="PR00599">
    <property type="entry name" value="MAPEPTIDASE"/>
</dbReference>
<dbReference type="EMBL" id="LK995496">
    <property type="protein sequence ID" value="CED91123.1"/>
    <property type="molecule type" value="Genomic_DNA"/>
</dbReference>
<proteinExistence type="inferred from homology"/>
<dbReference type="AlphaFoldDB" id="A0A1L7RPR4"/>
<evidence type="ECO:0000256" key="7">
    <source>
        <dbReference type="RuleBase" id="RU003653"/>
    </source>
</evidence>
<keyword evidence="5 6" id="KW-0378">Hydrolase</keyword>
<comment type="subunit">
    <text evidence="6">Monomer.</text>
</comment>
<evidence type="ECO:0000256" key="3">
    <source>
        <dbReference type="ARBA" id="ARBA00022670"/>
    </source>
</evidence>
<dbReference type="PANTHER" id="PTHR43330">
    <property type="entry name" value="METHIONINE AMINOPEPTIDASE"/>
    <property type="match status" value="1"/>
</dbReference>
<feature type="binding site" evidence="6">
    <location>
        <position position="194"/>
    </location>
    <ligand>
        <name>a divalent metal cation</name>
        <dbReference type="ChEBI" id="CHEBI:60240"/>
        <label>1</label>
    </ligand>
</feature>
<dbReference type="PROSITE" id="PS00680">
    <property type="entry name" value="MAP_1"/>
    <property type="match status" value="1"/>
</dbReference>
<dbReference type="GO" id="GO:0004239">
    <property type="term" value="F:initiator methionyl aminopeptidase activity"/>
    <property type="evidence" value="ECO:0007669"/>
    <property type="project" value="UniProtKB-UniRule"/>
</dbReference>
<keyword evidence="2 6" id="KW-0031">Aminopeptidase</keyword>
<sequence>MRTAQIPTRGSEAEQYTGRGTGRRTDVIVLAIVNRVPAVAVGYPWSVGSYADAMTTPTISLADRAPRGTLTKGVLTPERHVPASIARPEYMFHDGPERVTASDVKDAETVERIRAAGRIAARAMAEAAKAIAPGVTTDELDRIAHEYMCDHHAYPSCLGYMGFPKSICTSINEVICHGIPDSTVLKEGDLINLDVTAYFEGVHGDTNATYPVGEVDEETALLIERTRIAMERGIKTVKPGREVNVIGRVIEKYATRFNYGVVRDYTGHGVGEAFHSGLIIPHYDSTPRFDDVMEVGMVFTIEPMLTLGTEDWEQWDDGWTVVTKDRSRTAQFEHTLVVTEDGADILTLP</sequence>
<dbReference type="EC" id="3.4.11.18" evidence="6 7"/>
<dbReference type="InterPro" id="IPR000994">
    <property type="entry name" value="Pept_M24"/>
</dbReference>
<evidence type="ECO:0000256" key="1">
    <source>
        <dbReference type="ARBA" id="ARBA00002521"/>
    </source>
</evidence>
<feature type="binding site" evidence="6">
    <location>
        <position position="268"/>
    </location>
    <ligand>
        <name>a divalent metal cation</name>
        <dbReference type="ChEBI" id="CHEBI:60240"/>
        <label>2</label>
        <note>catalytic</note>
    </ligand>
</feature>
<evidence type="ECO:0000256" key="2">
    <source>
        <dbReference type="ARBA" id="ARBA00022438"/>
    </source>
</evidence>
<dbReference type="InterPro" id="IPR002467">
    <property type="entry name" value="Pept_M24A_MAP1"/>
</dbReference>
<comment type="function">
    <text evidence="1 6">Removes the N-terminal methionine from nascent proteins. The N-terminal methionine is often cleaved when the second residue in the primary sequence is small and uncharged (Met-Ala-, Cys, Gly, Pro, Ser, Thr, or Val). Requires deformylation of the N(alpha)-formylated initiator methionine before it can be hydrolyzed.</text>
</comment>
<dbReference type="InterPro" id="IPR036005">
    <property type="entry name" value="Creatinase/aminopeptidase-like"/>
</dbReference>
<name>A0A1L7RPR4_9ACTO</name>
<dbReference type="HAMAP" id="MF_01974">
    <property type="entry name" value="MetAP_1"/>
    <property type="match status" value="1"/>
</dbReference>
<evidence type="ECO:0000313" key="9">
    <source>
        <dbReference type="EMBL" id="CED91123.1"/>
    </source>
</evidence>
<gene>
    <name evidence="6" type="primary">map</name>
    <name evidence="9" type="ORF">AAM4_1291</name>
</gene>
<evidence type="ECO:0000256" key="4">
    <source>
        <dbReference type="ARBA" id="ARBA00022723"/>
    </source>
</evidence>
<feature type="binding site" evidence="6">
    <location>
        <position position="177"/>
    </location>
    <ligand>
        <name>substrate</name>
    </ligand>
</feature>
<keyword evidence="3 6" id="KW-0645">Protease</keyword>
<organism evidence="9">
    <name type="scientific">Actinomyces succiniciruminis</name>
    <dbReference type="NCBI Taxonomy" id="1522002"/>
    <lineage>
        <taxon>Bacteria</taxon>
        <taxon>Bacillati</taxon>
        <taxon>Actinomycetota</taxon>
        <taxon>Actinomycetes</taxon>
        <taxon>Actinomycetales</taxon>
        <taxon>Actinomycetaceae</taxon>
        <taxon>Actinomyces</taxon>
    </lineage>
</organism>
<dbReference type="InterPro" id="IPR001714">
    <property type="entry name" value="Pept_M24_MAP"/>
</dbReference>
<keyword evidence="4 6" id="KW-0479">Metal-binding</keyword>
<feature type="binding site" evidence="6">
    <location>
        <position position="333"/>
    </location>
    <ligand>
        <name>a divalent metal cation</name>
        <dbReference type="ChEBI" id="CHEBI:60240"/>
        <label>2</label>
        <note>catalytic</note>
    </ligand>
</feature>
<dbReference type="SUPFAM" id="SSF55920">
    <property type="entry name" value="Creatinase/aminopeptidase"/>
    <property type="match status" value="1"/>
</dbReference>
<feature type="binding site" evidence="6">
    <location>
        <position position="205"/>
    </location>
    <ligand>
        <name>a divalent metal cation</name>
        <dbReference type="ChEBI" id="CHEBI:60240"/>
        <label>2</label>
        <note>catalytic</note>
    </ligand>
</feature>
<feature type="binding site" evidence="6">
    <location>
        <position position="275"/>
    </location>
    <ligand>
        <name>substrate</name>
    </ligand>
</feature>